<dbReference type="Pfam" id="PF00563">
    <property type="entry name" value="EAL"/>
    <property type="match status" value="1"/>
</dbReference>
<evidence type="ECO:0000313" key="2">
    <source>
        <dbReference type="EMBL" id="EKV26599.1"/>
    </source>
</evidence>
<organism evidence="2 3">
    <name type="scientific">Caenispirillum salinarum AK4</name>
    <dbReference type="NCBI Taxonomy" id="1238182"/>
    <lineage>
        <taxon>Bacteria</taxon>
        <taxon>Pseudomonadati</taxon>
        <taxon>Pseudomonadota</taxon>
        <taxon>Alphaproteobacteria</taxon>
        <taxon>Rhodospirillales</taxon>
        <taxon>Novispirillaceae</taxon>
        <taxon>Caenispirillum</taxon>
    </lineage>
</organism>
<sequence>METIRTADLPHTVAAAGKRAEVAVGTGWLTPLCQELSKALTPVERTAVRALFVPDGGEAGLAALGEVTTLEGLAHRGEARWLSALLDDERLTSHFQPIVEAATGEPFAVEALARGLPLDGEDAGPDGLIGGGRIIMAARAADMLFPVDLAARTSAVRTAVERGYRGRLFINFSPAAIYDPHHCLRSTVKIIESLGYPPENIVFEVGEGDSVESMDHLKEILTVYRSAGFKVALDDLGAGYASLNALHELRPDYVKMDMALVRGVDHDPVKAPILAGLLRMAREIGIATVCEGVETHAEADWLRAHGADYLQGFLYGRAAAAPPASGGGPLATRDGAVPL</sequence>
<dbReference type="eggNOG" id="COG2200">
    <property type="taxonomic scope" value="Bacteria"/>
</dbReference>
<dbReference type="CDD" id="cd01948">
    <property type="entry name" value="EAL"/>
    <property type="match status" value="1"/>
</dbReference>
<dbReference type="PANTHER" id="PTHR33121">
    <property type="entry name" value="CYCLIC DI-GMP PHOSPHODIESTERASE PDEF"/>
    <property type="match status" value="1"/>
</dbReference>
<gene>
    <name evidence="2" type="ORF">C882_2226</name>
</gene>
<dbReference type="Gene3D" id="3.20.20.450">
    <property type="entry name" value="EAL domain"/>
    <property type="match status" value="1"/>
</dbReference>
<feature type="domain" description="EAL" evidence="1">
    <location>
        <begin position="74"/>
        <end position="332"/>
    </location>
</feature>
<dbReference type="SUPFAM" id="SSF141868">
    <property type="entry name" value="EAL domain-like"/>
    <property type="match status" value="1"/>
</dbReference>
<dbReference type="PANTHER" id="PTHR33121:SF15">
    <property type="entry name" value="BLUE LIGHT- AND TEMPERATURE-REGULATED ANTIREPRESSOR BLUF"/>
    <property type="match status" value="1"/>
</dbReference>
<dbReference type="Proteomes" id="UP000009881">
    <property type="component" value="Unassembled WGS sequence"/>
</dbReference>
<protein>
    <submittedName>
        <fullName evidence="2">EAL domain protein</fullName>
    </submittedName>
</protein>
<evidence type="ECO:0000313" key="3">
    <source>
        <dbReference type="Proteomes" id="UP000009881"/>
    </source>
</evidence>
<evidence type="ECO:0000259" key="1">
    <source>
        <dbReference type="PROSITE" id="PS50883"/>
    </source>
</evidence>
<dbReference type="PROSITE" id="PS50883">
    <property type="entry name" value="EAL"/>
    <property type="match status" value="1"/>
</dbReference>
<name>K9GPJ9_9PROT</name>
<proteinExistence type="predicted"/>
<dbReference type="STRING" id="1238182.C882_2226"/>
<dbReference type="AlphaFoldDB" id="K9GPJ9"/>
<dbReference type="SMART" id="SM00052">
    <property type="entry name" value="EAL"/>
    <property type="match status" value="1"/>
</dbReference>
<dbReference type="InterPro" id="IPR001633">
    <property type="entry name" value="EAL_dom"/>
</dbReference>
<dbReference type="InterPro" id="IPR035919">
    <property type="entry name" value="EAL_sf"/>
</dbReference>
<accession>K9GPJ9</accession>
<reference evidence="2 3" key="1">
    <citation type="journal article" date="2013" name="Genome Announc.">
        <title>Draft Genome Sequence of an Alphaproteobacterium, Caenispirillum salinarum AK4(T), Isolated from a Solar Saltern.</title>
        <authorList>
            <person name="Khatri I."/>
            <person name="Singh A."/>
            <person name="Korpole S."/>
            <person name="Pinnaka A.K."/>
            <person name="Subramanian S."/>
        </authorList>
    </citation>
    <scope>NUCLEOTIDE SEQUENCE [LARGE SCALE GENOMIC DNA]</scope>
    <source>
        <strain evidence="2 3">AK4</strain>
    </source>
</reference>
<dbReference type="InterPro" id="IPR050706">
    <property type="entry name" value="Cyclic-di-GMP_PDE-like"/>
</dbReference>
<keyword evidence="3" id="KW-1185">Reference proteome</keyword>
<dbReference type="EMBL" id="ANHY01000026">
    <property type="protein sequence ID" value="EKV26599.1"/>
    <property type="molecule type" value="Genomic_DNA"/>
</dbReference>
<comment type="caution">
    <text evidence="2">The sequence shown here is derived from an EMBL/GenBank/DDBJ whole genome shotgun (WGS) entry which is preliminary data.</text>
</comment>
<dbReference type="GO" id="GO:0071111">
    <property type="term" value="F:cyclic-guanylate-specific phosphodiesterase activity"/>
    <property type="evidence" value="ECO:0007669"/>
    <property type="project" value="InterPro"/>
</dbReference>